<evidence type="ECO:0000313" key="3">
    <source>
        <dbReference type="Proteomes" id="UP000799537"/>
    </source>
</evidence>
<dbReference type="InterPro" id="IPR000719">
    <property type="entry name" value="Prot_kinase_dom"/>
</dbReference>
<feature type="domain" description="Protein kinase" evidence="1">
    <location>
        <begin position="101"/>
        <end position="347"/>
    </location>
</feature>
<dbReference type="EMBL" id="ML993601">
    <property type="protein sequence ID" value="KAF2165254.1"/>
    <property type="molecule type" value="Genomic_DNA"/>
</dbReference>
<organism evidence="2 3">
    <name type="scientific">Zasmidium cellare ATCC 36951</name>
    <dbReference type="NCBI Taxonomy" id="1080233"/>
    <lineage>
        <taxon>Eukaryota</taxon>
        <taxon>Fungi</taxon>
        <taxon>Dikarya</taxon>
        <taxon>Ascomycota</taxon>
        <taxon>Pezizomycotina</taxon>
        <taxon>Dothideomycetes</taxon>
        <taxon>Dothideomycetidae</taxon>
        <taxon>Mycosphaerellales</taxon>
        <taxon>Mycosphaerellaceae</taxon>
        <taxon>Zasmidium</taxon>
    </lineage>
</organism>
<dbReference type="SUPFAM" id="SSF56112">
    <property type="entry name" value="Protein kinase-like (PK-like)"/>
    <property type="match status" value="1"/>
</dbReference>
<dbReference type="GO" id="GO:0005524">
    <property type="term" value="F:ATP binding"/>
    <property type="evidence" value="ECO:0007669"/>
    <property type="project" value="InterPro"/>
</dbReference>
<dbReference type="Proteomes" id="UP000799537">
    <property type="component" value="Unassembled WGS sequence"/>
</dbReference>
<dbReference type="GeneID" id="54560588"/>
<dbReference type="AlphaFoldDB" id="A0A6A6CDI7"/>
<dbReference type="OrthoDB" id="4062651at2759"/>
<protein>
    <recommendedName>
        <fullName evidence="1">Protein kinase domain-containing protein</fullName>
    </recommendedName>
</protein>
<dbReference type="InterPro" id="IPR011009">
    <property type="entry name" value="Kinase-like_dom_sf"/>
</dbReference>
<dbReference type="Gene3D" id="1.10.510.10">
    <property type="entry name" value="Transferase(Phosphotransferase) domain 1"/>
    <property type="match status" value="1"/>
</dbReference>
<sequence length="347" mass="39112">MSSSYDLCEGNVNHITSWVVVMRGCARFCITVHLGQIQGTDFEKQLRTEIKRHTISVLQGSTPSYEPHHSICKLCLPLLLELARTKSVSGLSLEDFVNAPNYNLELVGNGSQARILGGETCSYAPVLDLCPMKLTDIPRVCRKELPLFYARSIRANIDNQDPLGTTQGRISTIDGRIMYFKPRESAREQQFDRELQILLLIKSRGLIERHTRVPCIQGVVISGSSTVDEAELDDQGQCIGVLLNFVPLGMSLLSPQYWDLHSLHEKWELQVTEILEELHANDVIWGDVNPGNVVIDESMDAWVIDFGGMNNPEFVDDGNAESIAGDWQGVRRLFREWLPRRRLNIPL</sequence>
<proteinExistence type="predicted"/>
<evidence type="ECO:0000313" key="2">
    <source>
        <dbReference type="EMBL" id="KAF2165254.1"/>
    </source>
</evidence>
<evidence type="ECO:0000259" key="1">
    <source>
        <dbReference type="PROSITE" id="PS50011"/>
    </source>
</evidence>
<dbReference type="GO" id="GO:0004672">
    <property type="term" value="F:protein kinase activity"/>
    <property type="evidence" value="ECO:0007669"/>
    <property type="project" value="InterPro"/>
</dbReference>
<gene>
    <name evidence="2" type="ORF">M409DRAFT_24637</name>
</gene>
<dbReference type="RefSeq" id="XP_033666143.1">
    <property type="nucleotide sequence ID" value="XM_033807316.1"/>
</dbReference>
<dbReference type="PROSITE" id="PS50011">
    <property type="entry name" value="PROTEIN_KINASE_DOM"/>
    <property type="match status" value="1"/>
</dbReference>
<accession>A0A6A6CDI7</accession>
<reference evidence="2" key="1">
    <citation type="journal article" date="2020" name="Stud. Mycol.">
        <title>101 Dothideomycetes genomes: a test case for predicting lifestyles and emergence of pathogens.</title>
        <authorList>
            <person name="Haridas S."/>
            <person name="Albert R."/>
            <person name="Binder M."/>
            <person name="Bloem J."/>
            <person name="Labutti K."/>
            <person name="Salamov A."/>
            <person name="Andreopoulos B."/>
            <person name="Baker S."/>
            <person name="Barry K."/>
            <person name="Bills G."/>
            <person name="Bluhm B."/>
            <person name="Cannon C."/>
            <person name="Castanera R."/>
            <person name="Culley D."/>
            <person name="Daum C."/>
            <person name="Ezra D."/>
            <person name="Gonzalez J."/>
            <person name="Henrissat B."/>
            <person name="Kuo A."/>
            <person name="Liang C."/>
            <person name="Lipzen A."/>
            <person name="Lutzoni F."/>
            <person name="Magnuson J."/>
            <person name="Mondo S."/>
            <person name="Nolan M."/>
            <person name="Ohm R."/>
            <person name="Pangilinan J."/>
            <person name="Park H.-J."/>
            <person name="Ramirez L."/>
            <person name="Alfaro M."/>
            <person name="Sun H."/>
            <person name="Tritt A."/>
            <person name="Yoshinaga Y."/>
            <person name="Zwiers L.-H."/>
            <person name="Turgeon B."/>
            <person name="Goodwin S."/>
            <person name="Spatafora J."/>
            <person name="Crous P."/>
            <person name="Grigoriev I."/>
        </authorList>
    </citation>
    <scope>NUCLEOTIDE SEQUENCE</scope>
    <source>
        <strain evidence="2">ATCC 36951</strain>
    </source>
</reference>
<keyword evidence="3" id="KW-1185">Reference proteome</keyword>
<name>A0A6A6CDI7_ZASCE</name>